<evidence type="ECO:0008006" key="3">
    <source>
        <dbReference type="Google" id="ProtNLM"/>
    </source>
</evidence>
<keyword evidence="2" id="KW-1185">Reference proteome</keyword>
<evidence type="ECO:0000313" key="2">
    <source>
        <dbReference type="Proteomes" id="UP000011747"/>
    </source>
</evidence>
<dbReference type="Proteomes" id="UP000011747">
    <property type="component" value="Unassembled WGS sequence"/>
</dbReference>
<dbReference type="RefSeq" id="WP_003354072.1">
    <property type="nucleotide sequence ID" value="NZ_JH414752.1"/>
</dbReference>
<dbReference type="Pfam" id="PF12952">
    <property type="entry name" value="DUF3841"/>
    <property type="match status" value="1"/>
</dbReference>
<comment type="caution">
    <text evidence="1">The sequence shown here is derived from an EMBL/GenBank/DDBJ whole genome shotgun (WGS) entry which is preliminary data.</text>
</comment>
<dbReference type="InterPro" id="IPR024211">
    <property type="entry name" value="DUF3841"/>
</dbReference>
<dbReference type="AlphaFoldDB" id="G9QL43"/>
<protein>
    <recommendedName>
        <fullName evidence="3">DUF3841 domain-containing protein</fullName>
    </recommendedName>
</protein>
<accession>G9QL43</accession>
<proteinExistence type="predicted"/>
<dbReference type="HOGENOM" id="CLU_109251_0_0_9"/>
<dbReference type="EMBL" id="ACWF01000092">
    <property type="protein sequence ID" value="EHL78108.1"/>
    <property type="molecule type" value="Genomic_DNA"/>
</dbReference>
<name>G9QL43_9BACI</name>
<gene>
    <name evidence="1" type="ORF">HMPREF1015_02453</name>
</gene>
<organism evidence="1 2">
    <name type="scientific">Bacillus smithii 7_3_47FAA</name>
    <dbReference type="NCBI Taxonomy" id="665952"/>
    <lineage>
        <taxon>Bacteria</taxon>
        <taxon>Bacillati</taxon>
        <taxon>Bacillota</taxon>
        <taxon>Bacilli</taxon>
        <taxon>Bacillales</taxon>
        <taxon>Bacillaceae</taxon>
        <taxon>Bacillus</taxon>
    </lineage>
</organism>
<dbReference type="PATRIC" id="fig|665952.3.peg.1754"/>
<sequence>MKLWTIHPVEVWEWLQQQGFYRGAKELVYEDFLDSYDWLIIEMEKRLGPRPEKESYPVWAWKQWNGVHIRPDLRFSGFLEKGTRGVRLEIDIPDEQVVLSDFDKWHYVLNYWYLEENEEDGELFDKEIKKRGLDYYQQKPLPDPYYHQKIVDSWQRIFDIEPRNEEEKRSLSIQAIFWELKLEQVRKVDFFVAR</sequence>
<reference evidence="1 2" key="1">
    <citation type="submission" date="2011-09" db="EMBL/GenBank/DDBJ databases">
        <title>The Genome Sequence of Bacillus smithii 7_3_47FAA.</title>
        <authorList>
            <consortium name="The Broad Institute Genome Sequencing Platform"/>
            <person name="Earl A."/>
            <person name="Ward D."/>
            <person name="Feldgarden M."/>
            <person name="Gevers D."/>
            <person name="Daigneault M."/>
            <person name="Strauss J."/>
            <person name="Allen-Vercoe E."/>
            <person name="Young S.K."/>
            <person name="Zeng Q."/>
            <person name="Gargeya S."/>
            <person name="Fitzgerald M."/>
            <person name="Haas B."/>
            <person name="Abouelleil A."/>
            <person name="Alvarado L."/>
            <person name="Arachchi H.M."/>
            <person name="Berlin A."/>
            <person name="Brown A."/>
            <person name="Chapman S.B."/>
            <person name="Chen Z."/>
            <person name="Dunbar C."/>
            <person name="Freedman E."/>
            <person name="Gearin G."/>
            <person name="Goldberg J."/>
            <person name="Griggs A."/>
            <person name="Gujja S."/>
            <person name="Heiman D."/>
            <person name="Howarth C."/>
            <person name="Larson L."/>
            <person name="Lui A."/>
            <person name="MacDonald P.J.P."/>
            <person name="Montmayeur A."/>
            <person name="Murphy C."/>
            <person name="Neiman D."/>
            <person name="Pearson M."/>
            <person name="Priest M."/>
            <person name="Roberts A."/>
            <person name="Saif S."/>
            <person name="Shea T."/>
            <person name="Shenoy N."/>
            <person name="Sisk P."/>
            <person name="Stolte C."/>
            <person name="Sykes S."/>
            <person name="Wortman J."/>
            <person name="Nusbaum C."/>
            <person name="Birren B."/>
        </authorList>
    </citation>
    <scope>NUCLEOTIDE SEQUENCE [LARGE SCALE GENOMIC DNA]</scope>
    <source>
        <strain evidence="1 2">7_3_47FAA</strain>
    </source>
</reference>
<evidence type="ECO:0000313" key="1">
    <source>
        <dbReference type="EMBL" id="EHL78108.1"/>
    </source>
</evidence>